<reference evidence="1" key="1">
    <citation type="submission" date="2019-12" db="EMBL/GenBank/DDBJ databases">
        <title>Genome sequencing and annotation of Brassica cretica.</title>
        <authorList>
            <person name="Studholme D.J."/>
            <person name="Sarris P.F."/>
        </authorList>
    </citation>
    <scope>NUCLEOTIDE SEQUENCE</scope>
    <source>
        <strain evidence="1">PFS-001/15</strain>
        <tissue evidence="1">Leaf</tissue>
    </source>
</reference>
<gene>
    <name evidence="1" type="ORF">F2Q68_00027651</name>
</gene>
<comment type="caution">
    <text evidence="1">The sequence shown here is derived from an EMBL/GenBank/DDBJ whole genome shotgun (WGS) entry which is preliminary data.</text>
</comment>
<dbReference type="EMBL" id="QGKW02001911">
    <property type="protein sequence ID" value="KAF2569631.1"/>
    <property type="molecule type" value="Genomic_DNA"/>
</dbReference>
<protein>
    <submittedName>
        <fullName evidence="1">Uncharacterized protein</fullName>
    </submittedName>
</protein>
<evidence type="ECO:0000313" key="1">
    <source>
        <dbReference type="EMBL" id="KAF2569631.1"/>
    </source>
</evidence>
<name>A0A8S9IIA5_BRACR</name>
<organism evidence="1 2">
    <name type="scientific">Brassica cretica</name>
    <name type="common">Mustard</name>
    <dbReference type="NCBI Taxonomy" id="69181"/>
    <lineage>
        <taxon>Eukaryota</taxon>
        <taxon>Viridiplantae</taxon>
        <taxon>Streptophyta</taxon>
        <taxon>Embryophyta</taxon>
        <taxon>Tracheophyta</taxon>
        <taxon>Spermatophyta</taxon>
        <taxon>Magnoliopsida</taxon>
        <taxon>eudicotyledons</taxon>
        <taxon>Gunneridae</taxon>
        <taxon>Pentapetalae</taxon>
        <taxon>rosids</taxon>
        <taxon>malvids</taxon>
        <taxon>Brassicales</taxon>
        <taxon>Brassicaceae</taxon>
        <taxon>Brassiceae</taxon>
        <taxon>Brassica</taxon>
    </lineage>
</organism>
<dbReference type="Proteomes" id="UP000712281">
    <property type="component" value="Unassembled WGS sequence"/>
</dbReference>
<proteinExistence type="predicted"/>
<evidence type="ECO:0000313" key="2">
    <source>
        <dbReference type="Proteomes" id="UP000712281"/>
    </source>
</evidence>
<sequence>MTSLVKEKTVNWASLCARPCLPPSGVTSDALAPWIHWNLWKAHNKFFFEGLSVPPEDISLAKEWCSNQKKEPSASSNLLRRPPQETLPAGTVVIRSDVAWSLQGTAASLGWVVHTPSDIRHFKK</sequence>
<accession>A0A8S9IIA5</accession>
<dbReference type="AlphaFoldDB" id="A0A8S9IIA5"/>